<dbReference type="EMBL" id="JAADJF010000278">
    <property type="protein sequence ID" value="KAF4427465.1"/>
    <property type="molecule type" value="Genomic_DNA"/>
</dbReference>
<organism evidence="1 2">
    <name type="scientific">Fusarium acutatum</name>
    <dbReference type="NCBI Taxonomy" id="78861"/>
    <lineage>
        <taxon>Eukaryota</taxon>
        <taxon>Fungi</taxon>
        <taxon>Dikarya</taxon>
        <taxon>Ascomycota</taxon>
        <taxon>Pezizomycotina</taxon>
        <taxon>Sordariomycetes</taxon>
        <taxon>Hypocreomycetidae</taxon>
        <taxon>Hypocreales</taxon>
        <taxon>Nectriaceae</taxon>
        <taxon>Fusarium</taxon>
        <taxon>Fusarium fujikuroi species complex</taxon>
    </lineage>
</organism>
<sequence length="199" mass="23227">MLFLLWADVLKRSFDALVNALEEIGNALPDFCELAEMFANNKRLQELLVLYFRDILQFYLISTKLFSMNRLKSVFEMFWPSHRDRIKVVTKHMGSHRDLIKKKVGMGEIRRADESRNRELQHFAQTEENNIAQEYASHRASMSPKSYDGDLDRFSEAVCNGTEKWLFKYALFRNCLTCKEKPKPILWLRGIPGANTAGK</sequence>
<evidence type="ECO:0000313" key="1">
    <source>
        <dbReference type="EMBL" id="KAF4427465.1"/>
    </source>
</evidence>
<protein>
    <submittedName>
        <fullName evidence="1">Nacht domain</fullName>
    </submittedName>
</protein>
<comment type="caution">
    <text evidence="1">The sequence shown here is derived from an EMBL/GenBank/DDBJ whole genome shotgun (WGS) entry which is preliminary data.</text>
</comment>
<dbReference type="Proteomes" id="UP000536711">
    <property type="component" value="Unassembled WGS sequence"/>
</dbReference>
<accession>A0A8H4JJV2</accession>
<gene>
    <name evidence="1" type="ORF">FACUT_9582</name>
</gene>
<keyword evidence="2" id="KW-1185">Reference proteome</keyword>
<proteinExistence type="predicted"/>
<name>A0A8H4JJV2_9HYPO</name>
<dbReference type="AlphaFoldDB" id="A0A8H4JJV2"/>
<reference evidence="1 2" key="1">
    <citation type="submission" date="2020-01" db="EMBL/GenBank/DDBJ databases">
        <title>Identification and distribution of gene clusters putatively required for synthesis of sphingolipid metabolism inhibitors in phylogenetically diverse species of the filamentous fungus Fusarium.</title>
        <authorList>
            <person name="Kim H.-S."/>
            <person name="Busman M."/>
            <person name="Brown D.W."/>
            <person name="Divon H."/>
            <person name="Uhlig S."/>
            <person name="Proctor R.H."/>
        </authorList>
    </citation>
    <scope>NUCLEOTIDE SEQUENCE [LARGE SCALE GENOMIC DNA]</scope>
    <source>
        <strain evidence="1 2">NRRL 13308</strain>
    </source>
</reference>
<evidence type="ECO:0000313" key="2">
    <source>
        <dbReference type="Proteomes" id="UP000536711"/>
    </source>
</evidence>
<dbReference type="OrthoDB" id="21416at2759"/>